<sequence>MTAQDLVIRPIEPQDKAEWRRLWTAYLDFYETTVPEEVYEETFRRLIGEGEFEPNGFLALKGGKPVGLVHYIQHRHCWMTQNACYLQDLYADPEVRGIGIGRALIEAVYKRADELGLGRVYWLTQEHNATARRLYDRIAHNTNFIRYMR</sequence>
<dbReference type="EMBL" id="JBHSEL010000028">
    <property type="protein sequence ID" value="MFC4624091.1"/>
    <property type="molecule type" value="Genomic_DNA"/>
</dbReference>
<organism evidence="4 5">
    <name type="scientific">Daeguia caeni</name>
    <dbReference type="NCBI Taxonomy" id="439612"/>
    <lineage>
        <taxon>Bacteria</taxon>
        <taxon>Pseudomonadati</taxon>
        <taxon>Pseudomonadota</taxon>
        <taxon>Alphaproteobacteria</taxon>
        <taxon>Hyphomicrobiales</taxon>
        <taxon>Brucellaceae</taxon>
        <taxon>Daeguia</taxon>
    </lineage>
</organism>
<dbReference type="EC" id="2.3.-.-" evidence="4"/>
<dbReference type="Gene3D" id="3.40.630.30">
    <property type="match status" value="1"/>
</dbReference>
<dbReference type="GO" id="GO:0016746">
    <property type="term" value="F:acyltransferase activity"/>
    <property type="evidence" value="ECO:0007669"/>
    <property type="project" value="UniProtKB-KW"/>
</dbReference>
<dbReference type="PANTHER" id="PTHR10545">
    <property type="entry name" value="DIAMINE N-ACETYLTRANSFERASE"/>
    <property type="match status" value="1"/>
</dbReference>
<keyword evidence="5" id="KW-1185">Reference proteome</keyword>
<dbReference type="CDD" id="cd04301">
    <property type="entry name" value="NAT_SF"/>
    <property type="match status" value="1"/>
</dbReference>
<evidence type="ECO:0000256" key="1">
    <source>
        <dbReference type="ARBA" id="ARBA00022679"/>
    </source>
</evidence>
<dbReference type="SUPFAM" id="SSF55729">
    <property type="entry name" value="Acyl-CoA N-acyltransferases (Nat)"/>
    <property type="match status" value="1"/>
</dbReference>
<name>A0ABV9H4K3_9HYPH</name>
<gene>
    <name evidence="4" type="ORF">ACFO1V_02435</name>
</gene>
<evidence type="ECO:0000313" key="4">
    <source>
        <dbReference type="EMBL" id="MFC4624091.1"/>
    </source>
</evidence>
<accession>A0ABV9H4K3</accession>
<dbReference type="InterPro" id="IPR016181">
    <property type="entry name" value="Acyl_CoA_acyltransferase"/>
</dbReference>
<dbReference type="InterPro" id="IPR051016">
    <property type="entry name" value="Diverse_Substrate_AcTransf"/>
</dbReference>
<reference evidence="5" key="1">
    <citation type="journal article" date="2019" name="Int. J. Syst. Evol. Microbiol.">
        <title>The Global Catalogue of Microorganisms (GCM) 10K type strain sequencing project: providing services to taxonomists for standard genome sequencing and annotation.</title>
        <authorList>
            <consortium name="The Broad Institute Genomics Platform"/>
            <consortium name="The Broad Institute Genome Sequencing Center for Infectious Disease"/>
            <person name="Wu L."/>
            <person name="Ma J."/>
        </authorList>
    </citation>
    <scope>NUCLEOTIDE SEQUENCE [LARGE SCALE GENOMIC DNA]</scope>
    <source>
        <strain evidence="5">CGMCC 1.15731</strain>
    </source>
</reference>
<dbReference type="Proteomes" id="UP001596042">
    <property type="component" value="Unassembled WGS sequence"/>
</dbReference>
<protein>
    <submittedName>
        <fullName evidence="4">GNAT family N-acetyltransferase</fullName>
        <ecNumber evidence="4">2.3.-.-</ecNumber>
    </submittedName>
</protein>
<dbReference type="PANTHER" id="PTHR10545:SF42">
    <property type="entry name" value="ACETYLTRANSFERASE"/>
    <property type="match status" value="1"/>
</dbReference>
<dbReference type="PROSITE" id="PS51186">
    <property type="entry name" value="GNAT"/>
    <property type="match status" value="1"/>
</dbReference>
<evidence type="ECO:0000256" key="2">
    <source>
        <dbReference type="ARBA" id="ARBA00023315"/>
    </source>
</evidence>
<comment type="caution">
    <text evidence="4">The sequence shown here is derived from an EMBL/GenBank/DDBJ whole genome shotgun (WGS) entry which is preliminary data.</text>
</comment>
<evidence type="ECO:0000313" key="5">
    <source>
        <dbReference type="Proteomes" id="UP001596042"/>
    </source>
</evidence>
<dbReference type="RefSeq" id="WP_374834407.1">
    <property type="nucleotide sequence ID" value="NZ_JBHEEZ010000050.1"/>
</dbReference>
<evidence type="ECO:0000259" key="3">
    <source>
        <dbReference type="PROSITE" id="PS51186"/>
    </source>
</evidence>
<dbReference type="Pfam" id="PF00583">
    <property type="entry name" value="Acetyltransf_1"/>
    <property type="match status" value="1"/>
</dbReference>
<dbReference type="InterPro" id="IPR000182">
    <property type="entry name" value="GNAT_dom"/>
</dbReference>
<feature type="domain" description="N-acetyltransferase" evidence="3">
    <location>
        <begin position="6"/>
        <end position="149"/>
    </location>
</feature>
<keyword evidence="1 4" id="KW-0808">Transferase</keyword>
<keyword evidence="2 4" id="KW-0012">Acyltransferase</keyword>
<proteinExistence type="predicted"/>